<keyword evidence="2" id="KW-1185">Reference proteome</keyword>
<organism evidence="1 2">
    <name type="scientific">Falsiruegeria litorea R37</name>
    <dbReference type="NCBI Taxonomy" id="1200284"/>
    <lineage>
        <taxon>Bacteria</taxon>
        <taxon>Pseudomonadati</taxon>
        <taxon>Pseudomonadota</taxon>
        <taxon>Alphaproteobacteria</taxon>
        <taxon>Rhodobacterales</taxon>
        <taxon>Roseobacteraceae</taxon>
        <taxon>Falsiruegeria</taxon>
    </lineage>
</organism>
<reference evidence="1 2" key="1">
    <citation type="submission" date="2017-03" db="EMBL/GenBank/DDBJ databases">
        <authorList>
            <person name="Afonso C.L."/>
            <person name="Miller P.J."/>
            <person name="Scott M.A."/>
            <person name="Spackman E."/>
            <person name="Goraichik I."/>
            <person name="Dimitrov K.M."/>
            <person name="Suarez D.L."/>
            <person name="Swayne D.E."/>
        </authorList>
    </citation>
    <scope>NUCLEOTIDE SEQUENCE [LARGE SCALE GENOMIC DNA]</scope>
    <source>
        <strain evidence="1 2">CECT 7639</strain>
    </source>
</reference>
<dbReference type="EMBL" id="FWFO01000001">
    <property type="protein sequence ID" value="SLN38053.1"/>
    <property type="molecule type" value="Genomic_DNA"/>
</dbReference>
<evidence type="ECO:0000313" key="1">
    <source>
        <dbReference type="EMBL" id="SLN38053.1"/>
    </source>
</evidence>
<name>A0A1Y5SDD8_9RHOB</name>
<dbReference type="AlphaFoldDB" id="A0A1Y5SDD8"/>
<gene>
    <name evidence="1" type="ORF">TRL7639_01893</name>
</gene>
<evidence type="ECO:0000313" key="2">
    <source>
        <dbReference type="Proteomes" id="UP000193077"/>
    </source>
</evidence>
<accession>A0A1Y5SDD8</accession>
<protein>
    <submittedName>
        <fullName evidence="1">Uncharacterized protein</fullName>
    </submittedName>
</protein>
<proteinExistence type="predicted"/>
<sequence length="107" mass="11800">MGSIALMVFFANAIHSMFFSDIVLENDLAYLAENCVGIENEQREKIGDHVLRDTTFGGAWYIFSQKVEANSPGDFEAAWRSTWSEAFCVPVVGCAIPVSMRNQCVAG</sequence>
<dbReference type="Proteomes" id="UP000193077">
    <property type="component" value="Unassembled WGS sequence"/>
</dbReference>